<dbReference type="Gene3D" id="1.20.1250.20">
    <property type="entry name" value="MFS general substrate transporter like domains"/>
    <property type="match status" value="1"/>
</dbReference>
<dbReference type="Proteomes" id="UP000579281">
    <property type="component" value="Unassembled WGS sequence"/>
</dbReference>
<evidence type="ECO:0000256" key="4">
    <source>
        <dbReference type="ARBA" id="ARBA00022692"/>
    </source>
</evidence>
<evidence type="ECO:0000256" key="6">
    <source>
        <dbReference type="ARBA" id="ARBA00023136"/>
    </source>
</evidence>
<comment type="subcellular location">
    <subcellularLocation>
        <location evidence="1">Cell membrane</location>
        <topology evidence="1">Multi-pass membrane protein</topology>
    </subcellularLocation>
</comment>
<feature type="transmembrane region" description="Helical" evidence="7">
    <location>
        <begin position="237"/>
        <end position="262"/>
    </location>
</feature>
<proteinExistence type="predicted"/>
<evidence type="ECO:0000256" key="7">
    <source>
        <dbReference type="SAM" id="Phobius"/>
    </source>
</evidence>
<evidence type="ECO:0000313" key="9">
    <source>
        <dbReference type="EMBL" id="MBB6215273.1"/>
    </source>
</evidence>
<feature type="transmembrane region" description="Helical" evidence="7">
    <location>
        <begin position="138"/>
        <end position="154"/>
    </location>
</feature>
<evidence type="ECO:0000259" key="8">
    <source>
        <dbReference type="PROSITE" id="PS50850"/>
    </source>
</evidence>
<feature type="transmembrane region" description="Helical" evidence="7">
    <location>
        <begin position="203"/>
        <end position="225"/>
    </location>
</feature>
<dbReference type="PANTHER" id="PTHR43124">
    <property type="entry name" value="PURINE EFFLUX PUMP PBUE"/>
    <property type="match status" value="1"/>
</dbReference>
<dbReference type="InterPro" id="IPR020846">
    <property type="entry name" value="MFS_dom"/>
</dbReference>
<dbReference type="AlphaFoldDB" id="A0A841KPC7"/>
<keyword evidence="10" id="KW-1185">Reference proteome</keyword>
<name>A0A841KPC7_9FIRM</name>
<protein>
    <submittedName>
        <fullName evidence="9">MFS family permease</fullName>
    </submittedName>
</protein>
<keyword evidence="2" id="KW-0813">Transport</keyword>
<evidence type="ECO:0000256" key="3">
    <source>
        <dbReference type="ARBA" id="ARBA00022475"/>
    </source>
</evidence>
<dbReference type="InterPro" id="IPR001958">
    <property type="entry name" value="Tet-R_TetA/multi-R_MdtG-like"/>
</dbReference>
<dbReference type="PANTHER" id="PTHR43124:SF3">
    <property type="entry name" value="CHLORAMPHENICOL EFFLUX PUMP RV0191"/>
    <property type="match status" value="1"/>
</dbReference>
<dbReference type="InterPro" id="IPR036259">
    <property type="entry name" value="MFS_trans_sf"/>
</dbReference>
<evidence type="ECO:0000313" key="10">
    <source>
        <dbReference type="Proteomes" id="UP000579281"/>
    </source>
</evidence>
<reference evidence="9 10" key="1">
    <citation type="submission" date="2020-08" db="EMBL/GenBank/DDBJ databases">
        <title>Genomic Encyclopedia of Type Strains, Phase IV (KMG-IV): sequencing the most valuable type-strain genomes for metagenomic binning, comparative biology and taxonomic classification.</title>
        <authorList>
            <person name="Goeker M."/>
        </authorList>
    </citation>
    <scope>NUCLEOTIDE SEQUENCE [LARGE SCALE GENOMIC DNA]</scope>
    <source>
        <strain evidence="9 10">DSM 103526</strain>
    </source>
</reference>
<feature type="transmembrane region" description="Helical" evidence="7">
    <location>
        <begin position="70"/>
        <end position="90"/>
    </location>
</feature>
<dbReference type="Pfam" id="PF07690">
    <property type="entry name" value="MFS_1"/>
    <property type="match status" value="1"/>
</dbReference>
<feature type="transmembrane region" description="Helical" evidence="7">
    <location>
        <begin position="160"/>
        <end position="178"/>
    </location>
</feature>
<feature type="transmembrane region" description="Helical" evidence="7">
    <location>
        <begin position="354"/>
        <end position="379"/>
    </location>
</feature>
<keyword evidence="5 7" id="KW-1133">Transmembrane helix</keyword>
<feature type="transmembrane region" description="Helical" evidence="7">
    <location>
        <begin position="37"/>
        <end position="58"/>
    </location>
</feature>
<comment type="caution">
    <text evidence="9">The sequence shown here is derived from an EMBL/GenBank/DDBJ whole genome shotgun (WGS) entry which is preliminary data.</text>
</comment>
<dbReference type="EMBL" id="JACHEN010000006">
    <property type="protein sequence ID" value="MBB6215273.1"/>
    <property type="molecule type" value="Genomic_DNA"/>
</dbReference>
<feature type="transmembrane region" description="Helical" evidence="7">
    <location>
        <begin position="293"/>
        <end position="316"/>
    </location>
</feature>
<feature type="transmembrane region" description="Helical" evidence="7">
    <location>
        <begin position="96"/>
        <end position="117"/>
    </location>
</feature>
<dbReference type="GO" id="GO:0005886">
    <property type="term" value="C:plasma membrane"/>
    <property type="evidence" value="ECO:0007669"/>
    <property type="project" value="UniProtKB-SubCell"/>
</dbReference>
<dbReference type="RefSeq" id="WP_184309414.1">
    <property type="nucleotide sequence ID" value="NZ_JACHEN010000006.1"/>
</dbReference>
<dbReference type="SUPFAM" id="SSF103473">
    <property type="entry name" value="MFS general substrate transporter"/>
    <property type="match status" value="1"/>
</dbReference>
<feature type="transmembrane region" description="Helical" evidence="7">
    <location>
        <begin position="328"/>
        <end position="348"/>
    </location>
</feature>
<evidence type="ECO:0000256" key="2">
    <source>
        <dbReference type="ARBA" id="ARBA00022448"/>
    </source>
</evidence>
<dbReference type="PRINTS" id="PR01035">
    <property type="entry name" value="TCRTETA"/>
</dbReference>
<organism evidence="9 10">
    <name type="scientific">Anaerosolibacter carboniphilus</name>
    <dbReference type="NCBI Taxonomy" id="1417629"/>
    <lineage>
        <taxon>Bacteria</taxon>
        <taxon>Bacillati</taxon>
        <taxon>Bacillota</taxon>
        <taxon>Clostridia</taxon>
        <taxon>Peptostreptococcales</taxon>
        <taxon>Thermotaleaceae</taxon>
        <taxon>Anaerosolibacter</taxon>
    </lineage>
</organism>
<keyword evidence="3" id="KW-1003">Cell membrane</keyword>
<dbReference type="InterPro" id="IPR011701">
    <property type="entry name" value="MFS"/>
</dbReference>
<dbReference type="InterPro" id="IPR050189">
    <property type="entry name" value="MFS_Efflux_Transporters"/>
</dbReference>
<evidence type="ECO:0000256" key="5">
    <source>
        <dbReference type="ARBA" id="ARBA00022989"/>
    </source>
</evidence>
<accession>A0A841KPC7</accession>
<dbReference type="PROSITE" id="PS50850">
    <property type="entry name" value="MFS"/>
    <property type="match status" value="1"/>
</dbReference>
<sequence length="391" mass="42349">MLNRKTLFCIVTGLFWFSLYAYIPQMTNYAKQMGASYKMIGMITSAYGFSQTILRIPLGIVSDALNRRKIFIISGLFVIIFSTLVVFVLPNAFTLLLARFLAGVAAATWINYTVMFSSYYESSQVSKAMGIINSTNKAGQFAAVLAGGFVSLYLGVRYLFLLSAIGAIAGFVLSLAIWEEREMSDKKPFSFSNVLLILKNKDILVVSVLATLSQLITYSTAFGFTPLVASSLGANNFQLSMVAIAFNFPQIAFAALSGILFVKRLGEKTTLMIGFCISTILCMLTPFTSSVSMLYVIQTISGIANAMTFPLLMGLAIQNVASDLRTTIMGFFQAMYGIGMIVGPILIGSVGDRFGLATGFIVTGMFGLIAMISIGVFGVNESRSISNYTSN</sequence>
<feature type="transmembrane region" description="Helical" evidence="7">
    <location>
        <begin position="269"/>
        <end position="287"/>
    </location>
</feature>
<evidence type="ECO:0000256" key="1">
    <source>
        <dbReference type="ARBA" id="ARBA00004651"/>
    </source>
</evidence>
<keyword evidence="6 7" id="KW-0472">Membrane</keyword>
<dbReference type="GO" id="GO:0022857">
    <property type="term" value="F:transmembrane transporter activity"/>
    <property type="evidence" value="ECO:0007669"/>
    <property type="project" value="InterPro"/>
</dbReference>
<gene>
    <name evidence="9" type="ORF">HNQ80_001362</name>
</gene>
<dbReference type="CDD" id="cd17490">
    <property type="entry name" value="MFS_YxlH_like"/>
    <property type="match status" value="1"/>
</dbReference>
<keyword evidence="4 7" id="KW-0812">Transmembrane</keyword>
<feature type="domain" description="Major facilitator superfamily (MFS) profile" evidence="8">
    <location>
        <begin position="1"/>
        <end position="382"/>
    </location>
</feature>